<protein>
    <recommendedName>
        <fullName evidence="6">Mutator family transposase</fullName>
    </recommendedName>
</protein>
<keyword evidence="3 6" id="KW-0815">Transposition</keyword>
<evidence type="ECO:0000313" key="8">
    <source>
        <dbReference type="EMBL" id="WPD18564.1"/>
    </source>
</evidence>
<evidence type="ECO:0000256" key="7">
    <source>
        <dbReference type="SAM" id="MobiDB-lite"/>
    </source>
</evidence>
<dbReference type="PANTHER" id="PTHR33217:SF9">
    <property type="entry name" value="MUTATOR FAMILY TRANSPOSASE"/>
    <property type="match status" value="1"/>
</dbReference>
<dbReference type="RefSeq" id="WP_318750387.1">
    <property type="nucleotide sequence ID" value="NZ_CP132508.1"/>
</dbReference>
<proteinExistence type="inferred from homology"/>
<evidence type="ECO:0000313" key="9">
    <source>
        <dbReference type="Proteomes" id="UP001304683"/>
    </source>
</evidence>
<keyword evidence="6" id="KW-0814">Transposable element</keyword>
<dbReference type="PANTHER" id="PTHR33217">
    <property type="entry name" value="TRANSPOSASE FOR INSERTION SEQUENCE ELEMENT IS1081"/>
    <property type="match status" value="1"/>
</dbReference>
<organism evidence="8 9">
    <name type="scientific">Thermaerobacter composti</name>
    <dbReference type="NCBI Taxonomy" id="554949"/>
    <lineage>
        <taxon>Bacteria</taxon>
        <taxon>Bacillati</taxon>
        <taxon>Bacillota</taxon>
        <taxon>Clostridia</taxon>
        <taxon>Eubacteriales</taxon>
        <taxon>Clostridiales Family XVII. Incertae Sedis</taxon>
        <taxon>Thermaerobacter</taxon>
    </lineage>
</organism>
<keyword evidence="5 6" id="KW-0233">DNA recombination</keyword>
<dbReference type="Proteomes" id="UP001304683">
    <property type="component" value="Chromosome"/>
</dbReference>
<gene>
    <name evidence="8" type="ORF">Q5761_09380</name>
</gene>
<evidence type="ECO:0000256" key="1">
    <source>
        <dbReference type="ARBA" id="ARBA00002190"/>
    </source>
</evidence>
<keyword evidence="9" id="KW-1185">Reference proteome</keyword>
<evidence type="ECO:0000256" key="4">
    <source>
        <dbReference type="ARBA" id="ARBA00023125"/>
    </source>
</evidence>
<comment type="similarity">
    <text evidence="2 6">Belongs to the transposase mutator family.</text>
</comment>
<keyword evidence="4 6" id="KW-0238">DNA-binding</keyword>
<evidence type="ECO:0000256" key="3">
    <source>
        <dbReference type="ARBA" id="ARBA00022578"/>
    </source>
</evidence>
<accession>A0ABZ0QPF0</accession>
<evidence type="ECO:0000256" key="2">
    <source>
        <dbReference type="ARBA" id="ARBA00010961"/>
    </source>
</evidence>
<dbReference type="InterPro" id="IPR001207">
    <property type="entry name" value="Transposase_mutator"/>
</dbReference>
<sequence length="141" mass="16018">MDGVYVKAGLERERAALLVAVAGLVDGRKEVVAVVPGYRESVASWSEVLRDLRDRGMNAPRLVIGDGHLGIWGALRNVWPEAEEQRCWNHKVLNVLEQLAAPRYETEQWAAKHRKCRRPHPGRIQVPDPAGERTPPLRWCW</sequence>
<dbReference type="EMBL" id="CP132508">
    <property type="protein sequence ID" value="WPD18564.1"/>
    <property type="molecule type" value="Genomic_DNA"/>
</dbReference>
<reference evidence="8 9" key="1">
    <citation type="submission" date="2023-08" db="EMBL/GenBank/DDBJ databases">
        <title>Genome sequence of Thermaerobacter compostii strain Ins1, a spore-forming filamentous bacterium isolated from a deep geothermal reservoir.</title>
        <authorList>
            <person name="Bregnard D."/>
            <person name="Gonzalez D."/>
            <person name="Junier P."/>
        </authorList>
    </citation>
    <scope>NUCLEOTIDE SEQUENCE [LARGE SCALE GENOMIC DNA]</scope>
    <source>
        <strain evidence="8 9">Ins1</strain>
    </source>
</reference>
<feature type="region of interest" description="Disordered" evidence="7">
    <location>
        <begin position="116"/>
        <end position="136"/>
    </location>
</feature>
<comment type="function">
    <text evidence="1 6">Required for the transposition of the insertion element.</text>
</comment>
<evidence type="ECO:0000256" key="5">
    <source>
        <dbReference type="ARBA" id="ARBA00023172"/>
    </source>
</evidence>
<dbReference type="PROSITE" id="PS01007">
    <property type="entry name" value="TRANSPOSASE_MUTATOR"/>
    <property type="match status" value="1"/>
</dbReference>
<dbReference type="Pfam" id="PF00872">
    <property type="entry name" value="Transposase_mut"/>
    <property type="match status" value="1"/>
</dbReference>
<evidence type="ECO:0000256" key="6">
    <source>
        <dbReference type="RuleBase" id="RU365089"/>
    </source>
</evidence>
<name>A0ABZ0QPF0_9FIRM</name>